<accession>A0A150WUW5</accession>
<dbReference type="Proteomes" id="UP000075391">
    <property type="component" value="Unassembled WGS sequence"/>
</dbReference>
<dbReference type="SUPFAM" id="SSF52218">
    <property type="entry name" value="Flavoproteins"/>
    <property type="match status" value="1"/>
</dbReference>
<dbReference type="PROSITE" id="PS51296">
    <property type="entry name" value="RIESKE"/>
    <property type="match status" value="1"/>
</dbReference>
<dbReference type="Gene3D" id="3.40.50.360">
    <property type="match status" value="1"/>
</dbReference>
<dbReference type="GO" id="GO:0051537">
    <property type="term" value="F:2 iron, 2 sulfur cluster binding"/>
    <property type="evidence" value="ECO:0007669"/>
    <property type="project" value="UniProtKB-KW"/>
</dbReference>
<evidence type="ECO:0000256" key="1">
    <source>
        <dbReference type="ARBA" id="ARBA00022714"/>
    </source>
</evidence>
<dbReference type="GO" id="GO:0016491">
    <property type="term" value="F:oxidoreductase activity"/>
    <property type="evidence" value="ECO:0007669"/>
    <property type="project" value="InterPro"/>
</dbReference>
<evidence type="ECO:0000313" key="8">
    <source>
        <dbReference type="EMBL" id="KYG70308.1"/>
    </source>
</evidence>
<dbReference type="InterPro" id="IPR029039">
    <property type="entry name" value="Flavoprotein-like_sf"/>
</dbReference>
<dbReference type="InterPro" id="IPR005025">
    <property type="entry name" value="FMN_Rdtase-like_dom"/>
</dbReference>
<dbReference type="PANTHER" id="PTHR21496:SF0">
    <property type="entry name" value="RIESKE DOMAIN-CONTAINING PROTEIN"/>
    <property type="match status" value="1"/>
</dbReference>
<dbReference type="RefSeq" id="WP_063242787.1">
    <property type="nucleotide sequence ID" value="NZ_LUKF01000002.1"/>
</dbReference>
<protein>
    <submittedName>
        <fullName evidence="8">(2Fe-2S)-binding protein</fullName>
    </submittedName>
</protein>
<dbReference type="InterPro" id="IPR017941">
    <property type="entry name" value="Rieske_2Fe-2S"/>
</dbReference>
<proteinExistence type="inferred from homology"/>
<evidence type="ECO:0000256" key="2">
    <source>
        <dbReference type="ARBA" id="ARBA00022723"/>
    </source>
</evidence>
<reference evidence="8 9" key="1">
    <citation type="submission" date="2016-03" db="EMBL/GenBank/DDBJ databases">
        <authorList>
            <person name="Ploux O."/>
        </authorList>
    </citation>
    <scope>NUCLEOTIDE SEQUENCE [LARGE SCALE GENOMIC DNA]</scope>
    <source>
        <strain evidence="8 9">BER2</strain>
    </source>
</reference>
<dbReference type="Gene3D" id="2.102.10.10">
    <property type="entry name" value="Rieske [2Fe-2S] iron-sulphur domain"/>
    <property type="match status" value="1"/>
</dbReference>
<evidence type="ECO:0000256" key="5">
    <source>
        <dbReference type="ARBA" id="ARBA00034078"/>
    </source>
</evidence>
<keyword evidence="1" id="KW-0001">2Fe-2S</keyword>
<sequence length="363" mass="40773">MTSNWHRIGTLSELKSKPLQQVEVGKTKIALIYRDNKFSAISGTCNHVGGPLGEGRLEGDYVVCPWHYYKFHYQTGEGEPGFECDKVASYSVKEVDDELWVDLKPASPQHKQPHAPHPLARKPERVDGPLRVMGISTTVMDSKNPRVSTSELLLDAALKYAQSKGYETHLHTLRDLHFRHCEGFYSKAARACTWPCSITQMDPNDQLEKVYEDIVHWADVILLATPIRWGSASSLYYKMAERLNCIQNQITTHNNQLICNKVAGFIITGGQDNVQAVAGQMMGFFSELGFHLPPFPFIAHSLGWSMENMERNVRYVQKSQALVESAEELLDRAAGLASSLIASHDAHHLHHRAGRKGEKILVD</sequence>
<keyword evidence="3" id="KW-0408">Iron</keyword>
<evidence type="ECO:0000259" key="7">
    <source>
        <dbReference type="PROSITE" id="PS51296"/>
    </source>
</evidence>
<dbReference type="Pfam" id="PF03358">
    <property type="entry name" value="FMN_red"/>
    <property type="match status" value="1"/>
</dbReference>
<dbReference type="OrthoDB" id="9800167at2"/>
<dbReference type="SUPFAM" id="SSF50022">
    <property type="entry name" value="ISP domain"/>
    <property type="match status" value="1"/>
</dbReference>
<name>A0A150WUW5_BDEBC</name>
<organism evidence="8 9">
    <name type="scientific">Bdellovibrio bacteriovorus</name>
    <dbReference type="NCBI Taxonomy" id="959"/>
    <lineage>
        <taxon>Bacteria</taxon>
        <taxon>Pseudomonadati</taxon>
        <taxon>Bdellovibrionota</taxon>
        <taxon>Bdellovibrionia</taxon>
        <taxon>Bdellovibrionales</taxon>
        <taxon>Pseudobdellovibrionaceae</taxon>
        <taxon>Bdellovibrio</taxon>
    </lineage>
</organism>
<dbReference type="InterPro" id="IPR036922">
    <property type="entry name" value="Rieske_2Fe-2S_sf"/>
</dbReference>
<feature type="domain" description="Rieske" evidence="7">
    <location>
        <begin position="5"/>
        <end position="101"/>
    </location>
</feature>
<dbReference type="AlphaFoldDB" id="A0A150WUW5"/>
<evidence type="ECO:0000313" key="9">
    <source>
        <dbReference type="Proteomes" id="UP000075391"/>
    </source>
</evidence>
<evidence type="ECO:0000256" key="4">
    <source>
        <dbReference type="ARBA" id="ARBA00023014"/>
    </source>
</evidence>
<dbReference type="PANTHER" id="PTHR21496">
    <property type="entry name" value="FERREDOXIN-RELATED"/>
    <property type="match status" value="1"/>
</dbReference>
<keyword evidence="2" id="KW-0479">Metal-binding</keyword>
<dbReference type="GO" id="GO:0046872">
    <property type="term" value="F:metal ion binding"/>
    <property type="evidence" value="ECO:0007669"/>
    <property type="project" value="UniProtKB-KW"/>
</dbReference>
<comment type="similarity">
    <text evidence="6">Belongs to the bacterial ring-hydroxylating dioxygenase ferredoxin component family.</text>
</comment>
<gene>
    <name evidence="8" type="ORF">AZI85_14295</name>
</gene>
<evidence type="ECO:0000256" key="3">
    <source>
        <dbReference type="ARBA" id="ARBA00023004"/>
    </source>
</evidence>
<dbReference type="EMBL" id="LUKF01000002">
    <property type="protein sequence ID" value="KYG70308.1"/>
    <property type="molecule type" value="Genomic_DNA"/>
</dbReference>
<evidence type="ECO:0000256" key="6">
    <source>
        <dbReference type="ARBA" id="ARBA00038001"/>
    </source>
</evidence>
<dbReference type="Pfam" id="PF00355">
    <property type="entry name" value="Rieske"/>
    <property type="match status" value="1"/>
</dbReference>
<keyword evidence="4" id="KW-0411">Iron-sulfur</keyword>
<comment type="cofactor">
    <cofactor evidence="5">
        <name>[2Fe-2S] cluster</name>
        <dbReference type="ChEBI" id="CHEBI:190135"/>
    </cofactor>
</comment>
<comment type="caution">
    <text evidence="8">The sequence shown here is derived from an EMBL/GenBank/DDBJ whole genome shotgun (WGS) entry which is preliminary data.</text>
</comment>